<evidence type="ECO:0000313" key="8">
    <source>
        <dbReference type="EMBL" id="QTD54115.1"/>
    </source>
</evidence>
<evidence type="ECO:0000313" key="9">
    <source>
        <dbReference type="Proteomes" id="UP000663929"/>
    </source>
</evidence>
<dbReference type="EMBL" id="CP071793">
    <property type="protein sequence ID" value="QTD54115.1"/>
    <property type="molecule type" value="Genomic_DNA"/>
</dbReference>
<keyword evidence="5" id="KW-0378">Hydrolase</keyword>
<protein>
    <recommendedName>
        <fullName evidence="3">adenosine deaminase</fullName>
        <ecNumber evidence="3">3.5.4.4</ecNumber>
    </recommendedName>
</protein>
<dbReference type="AlphaFoldDB" id="A0A8A4U5U4"/>
<reference evidence="8" key="1">
    <citation type="submission" date="2021-03" db="EMBL/GenBank/DDBJ databases">
        <title>Acanthopleuribacteraceae sp. M133.</title>
        <authorList>
            <person name="Wang G."/>
        </authorList>
    </citation>
    <scope>NUCLEOTIDE SEQUENCE</scope>
    <source>
        <strain evidence="8">M133</strain>
    </source>
</reference>
<dbReference type="KEGG" id="scor:J3U87_16845"/>
<dbReference type="InterPro" id="IPR006330">
    <property type="entry name" value="Ado/ade_deaminase"/>
</dbReference>
<keyword evidence="4" id="KW-0479">Metal-binding</keyword>
<dbReference type="Pfam" id="PF00962">
    <property type="entry name" value="A_deaminase"/>
    <property type="match status" value="1"/>
</dbReference>
<dbReference type="GO" id="GO:0009897">
    <property type="term" value="C:external side of plasma membrane"/>
    <property type="evidence" value="ECO:0007669"/>
    <property type="project" value="TreeGrafter"/>
</dbReference>
<dbReference type="InterPro" id="IPR032466">
    <property type="entry name" value="Metal_Hydrolase"/>
</dbReference>
<organism evidence="8 9">
    <name type="scientific">Sulfidibacter corallicola</name>
    <dbReference type="NCBI Taxonomy" id="2818388"/>
    <lineage>
        <taxon>Bacteria</taxon>
        <taxon>Pseudomonadati</taxon>
        <taxon>Acidobacteriota</taxon>
        <taxon>Holophagae</taxon>
        <taxon>Acanthopleuribacterales</taxon>
        <taxon>Acanthopleuribacteraceae</taxon>
        <taxon>Sulfidibacter</taxon>
    </lineage>
</organism>
<sequence length="410" mass="47539">MISEAFIKDLPKTDLHIHLDGSLRIPSLIEMARERKVELPSYDEEGLRELVFKDGYNDLNEYLHGFKYTCGILHDPESLERCAYELAWDNIQEGVRYMEVRFAPMLHVNANLTLEEVLVAVDKGMRRAKREFNDKLLHNNSSEPPFEYGLITCAMRFFTGGFSPYYQKISEAHQYMPQRALYGLASLELARAVVSIRDKTDLPIVGFDLAGAEYGYPAEDHEEAFDFVHKHFMKKTVHAGEAYGPESIFQAITKLHADRIGHGYHLLNEEYIKDPSIEDRAAYIRSLCQYIAESRLTIEVCLSSNMDTDPNLTSVADHPFRQMKELKLSTTICTDNRLISHTTVTRELKLAVDHFGLSNRDLKSIIIYGFKRSFFPRDYRQKRIYVRRIIDYYKEIEKKHEVDVAPVNDY</sequence>
<dbReference type="GO" id="GO:0046872">
    <property type="term" value="F:metal ion binding"/>
    <property type="evidence" value="ECO:0007669"/>
    <property type="project" value="UniProtKB-KW"/>
</dbReference>
<dbReference type="GO" id="GO:0006154">
    <property type="term" value="P:adenosine catabolic process"/>
    <property type="evidence" value="ECO:0007669"/>
    <property type="project" value="TreeGrafter"/>
</dbReference>
<dbReference type="PANTHER" id="PTHR11409">
    <property type="entry name" value="ADENOSINE DEAMINASE"/>
    <property type="match status" value="1"/>
</dbReference>
<evidence type="ECO:0000256" key="4">
    <source>
        <dbReference type="ARBA" id="ARBA00022723"/>
    </source>
</evidence>
<evidence type="ECO:0000256" key="5">
    <source>
        <dbReference type="ARBA" id="ARBA00022801"/>
    </source>
</evidence>
<dbReference type="GO" id="GO:0060169">
    <property type="term" value="P:negative regulation of adenosine receptor signaling pathway"/>
    <property type="evidence" value="ECO:0007669"/>
    <property type="project" value="TreeGrafter"/>
</dbReference>
<evidence type="ECO:0000259" key="7">
    <source>
        <dbReference type="Pfam" id="PF00962"/>
    </source>
</evidence>
<evidence type="ECO:0000256" key="6">
    <source>
        <dbReference type="ARBA" id="ARBA00022833"/>
    </source>
</evidence>
<dbReference type="GO" id="GO:0005829">
    <property type="term" value="C:cytosol"/>
    <property type="evidence" value="ECO:0007669"/>
    <property type="project" value="TreeGrafter"/>
</dbReference>
<accession>A0A8A4U5U4</accession>
<comment type="similarity">
    <text evidence="2">Belongs to the metallo-dependent hydrolases superfamily. Adenosine and AMP deaminases family.</text>
</comment>
<dbReference type="SUPFAM" id="SSF51556">
    <property type="entry name" value="Metallo-dependent hydrolases"/>
    <property type="match status" value="1"/>
</dbReference>
<feature type="domain" description="Adenosine deaminase" evidence="7">
    <location>
        <begin position="11"/>
        <end position="382"/>
    </location>
</feature>
<dbReference type="RefSeq" id="WP_237384214.1">
    <property type="nucleotide sequence ID" value="NZ_CP071793.1"/>
</dbReference>
<dbReference type="InterPro" id="IPR001365">
    <property type="entry name" value="A_deaminase_dom"/>
</dbReference>
<dbReference type="Proteomes" id="UP000663929">
    <property type="component" value="Chromosome"/>
</dbReference>
<dbReference type="EC" id="3.5.4.4" evidence="3"/>
<proteinExistence type="inferred from homology"/>
<dbReference type="GO" id="GO:0046103">
    <property type="term" value="P:inosine biosynthetic process"/>
    <property type="evidence" value="ECO:0007669"/>
    <property type="project" value="TreeGrafter"/>
</dbReference>
<dbReference type="GO" id="GO:0004000">
    <property type="term" value="F:adenosine deaminase activity"/>
    <property type="evidence" value="ECO:0007669"/>
    <property type="project" value="TreeGrafter"/>
</dbReference>
<dbReference type="PANTHER" id="PTHR11409:SF43">
    <property type="entry name" value="ADENOSINE DEAMINASE"/>
    <property type="match status" value="1"/>
</dbReference>
<keyword evidence="6" id="KW-0862">Zinc</keyword>
<dbReference type="Gene3D" id="3.20.20.140">
    <property type="entry name" value="Metal-dependent hydrolases"/>
    <property type="match status" value="1"/>
</dbReference>
<dbReference type="GO" id="GO:0043103">
    <property type="term" value="P:hypoxanthine salvage"/>
    <property type="evidence" value="ECO:0007669"/>
    <property type="project" value="TreeGrafter"/>
</dbReference>
<comment type="cofactor">
    <cofactor evidence="1">
        <name>Zn(2+)</name>
        <dbReference type="ChEBI" id="CHEBI:29105"/>
    </cofactor>
</comment>
<name>A0A8A4U5U4_SULCO</name>
<keyword evidence="9" id="KW-1185">Reference proteome</keyword>
<evidence type="ECO:0000256" key="3">
    <source>
        <dbReference type="ARBA" id="ARBA00012784"/>
    </source>
</evidence>
<gene>
    <name evidence="8" type="ORF">J3U87_16845</name>
</gene>
<evidence type="ECO:0000256" key="2">
    <source>
        <dbReference type="ARBA" id="ARBA00006676"/>
    </source>
</evidence>
<evidence type="ECO:0000256" key="1">
    <source>
        <dbReference type="ARBA" id="ARBA00001947"/>
    </source>
</evidence>